<dbReference type="Proteomes" id="UP000241118">
    <property type="component" value="Unassembled WGS sequence"/>
</dbReference>
<gene>
    <name evidence="2" type="ORF">B0I31_1137</name>
</gene>
<dbReference type="EMBL" id="PYAX01000013">
    <property type="protein sequence ID" value="PSL52335.1"/>
    <property type="molecule type" value="Genomic_DNA"/>
</dbReference>
<evidence type="ECO:0000313" key="3">
    <source>
        <dbReference type="Proteomes" id="UP000241118"/>
    </source>
</evidence>
<proteinExistence type="predicted"/>
<evidence type="ECO:0000313" key="2">
    <source>
        <dbReference type="EMBL" id="PSL52335.1"/>
    </source>
</evidence>
<feature type="region of interest" description="Disordered" evidence="1">
    <location>
        <begin position="198"/>
        <end position="219"/>
    </location>
</feature>
<sequence length="219" mass="24199">MVVVTVAGMRMSNATELTAEHHAQLAELGLRTDHLDEAIWAGVDARASAPPLGPTNGAGLLDWIHRVGRLREVLVAEGWTRVDKWNAGLVQHPTKPVVLGTLQGNRHTGTPGAPLRSDYAKGPAIAAMMRGNDRDQFTLFDSLHTHEWKLWFLVTYPQQEGERLVVLREVAQPEPTPQGQVVDRWARRITLPPLVFGPLPAPRDPHGPDEVDVTVTPRR</sequence>
<keyword evidence="3" id="KW-1185">Reference proteome</keyword>
<name>A0A2P8I1K5_SACCR</name>
<protein>
    <submittedName>
        <fullName evidence="2">Uncharacterized protein</fullName>
    </submittedName>
</protein>
<accession>A0A2P8I1K5</accession>
<evidence type="ECO:0000256" key="1">
    <source>
        <dbReference type="SAM" id="MobiDB-lite"/>
    </source>
</evidence>
<dbReference type="AlphaFoldDB" id="A0A2P8I1K5"/>
<organism evidence="2 3">
    <name type="scientific">Saccharothrix carnea</name>
    <dbReference type="NCBI Taxonomy" id="1280637"/>
    <lineage>
        <taxon>Bacteria</taxon>
        <taxon>Bacillati</taxon>
        <taxon>Actinomycetota</taxon>
        <taxon>Actinomycetes</taxon>
        <taxon>Pseudonocardiales</taxon>
        <taxon>Pseudonocardiaceae</taxon>
        <taxon>Saccharothrix</taxon>
    </lineage>
</organism>
<comment type="caution">
    <text evidence="2">The sequence shown here is derived from an EMBL/GenBank/DDBJ whole genome shotgun (WGS) entry which is preliminary data.</text>
</comment>
<reference evidence="2 3" key="1">
    <citation type="submission" date="2018-03" db="EMBL/GenBank/DDBJ databases">
        <title>Genomic Encyclopedia of Type Strains, Phase III (KMG-III): the genomes of soil and plant-associated and newly described type strains.</title>
        <authorList>
            <person name="Whitman W."/>
        </authorList>
    </citation>
    <scope>NUCLEOTIDE SEQUENCE [LARGE SCALE GENOMIC DNA]</scope>
    <source>
        <strain evidence="2 3">CGMCC 4.7097</strain>
    </source>
</reference>